<dbReference type="EMBL" id="KQ426707">
    <property type="protein sequence ID" value="KOF67925.1"/>
    <property type="molecule type" value="Genomic_DNA"/>
</dbReference>
<proteinExistence type="predicted"/>
<protein>
    <recommendedName>
        <fullName evidence="2">Galaxin-like repeats domain-containing protein</fullName>
    </recommendedName>
</protein>
<organism evidence="3">
    <name type="scientific">Octopus bimaculoides</name>
    <name type="common">California two-spotted octopus</name>
    <dbReference type="NCBI Taxonomy" id="37653"/>
    <lineage>
        <taxon>Eukaryota</taxon>
        <taxon>Metazoa</taxon>
        <taxon>Spiralia</taxon>
        <taxon>Lophotrochozoa</taxon>
        <taxon>Mollusca</taxon>
        <taxon>Cephalopoda</taxon>
        <taxon>Coleoidea</taxon>
        <taxon>Octopodiformes</taxon>
        <taxon>Octopoda</taxon>
        <taxon>Incirrata</taxon>
        <taxon>Octopodidae</taxon>
        <taxon>Octopus</taxon>
    </lineage>
</organism>
<evidence type="ECO:0000256" key="1">
    <source>
        <dbReference type="SAM" id="SignalP"/>
    </source>
</evidence>
<dbReference type="Pfam" id="PF24748">
    <property type="entry name" value="Galaxin_repeat"/>
    <property type="match status" value="1"/>
</dbReference>
<sequence>MMQRTLIIFTFLLFVAAVQSFAPWYICGNQIYDPHTQFCCNNIVHQKTNSDNACCNNAPYNAWYKACCAGQLIPWWKSECCIRHWWWPHEHLVC</sequence>
<dbReference type="InterPro" id="IPR056601">
    <property type="entry name" value="Galaxin_dom"/>
</dbReference>
<dbReference type="AlphaFoldDB" id="A0A0L8FU16"/>
<reference evidence="3" key="1">
    <citation type="submission" date="2015-07" db="EMBL/GenBank/DDBJ databases">
        <title>MeaNS - Measles Nucleotide Surveillance Program.</title>
        <authorList>
            <person name="Tran T."/>
            <person name="Druce J."/>
        </authorList>
    </citation>
    <scope>NUCLEOTIDE SEQUENCE</scope>
    <source>
        <strain evidence="3">UCB-OBI-ISO-001</strain>
        <tissue evidence="3">Gonad</tissue>
    </source>
</reference>
<feature type="domain" description="Galaxin-like repeats" evidence="2">
    <location>
        <begin position="26"/>
        <end position="94"/>
    </location>
</feature>
<evidence type="ECO:0000313" key="3">
    <source>
        <dbReference type="EMBL" id="KOF67925.1"/>
    </source>
</evidence>
<accession>A0A0L8FU16</accession>
<feature type="signal peptide" evidence="1">
    <location>
        <begin position="1"/>
        <end position="20"/>
    </location>
</feature>
<gene>
    <name evidence="3" type="ORF">OCBIM_22008628mg</name>
</gene>
<feature type="chain" id="PRO_5005582629" description="Galaxin-like repeats domain-containing protein" evidence="1">
    <location>
        <begin position="21"/>
        <end position="94"/>
    </location>
</feature>
<name>A0A0L8FU16_OCTBM</name>
<keyword evidence="1" id="KW-0732">Signal</keyword>
<evidence type="ECO:0000259" key="2">
    <source>
        <dbReference type="Pfam" id="PF24748"/>
    </source>
</evidence>